<evidence type="ECO:0000313" key="1">
    <source>
        <dbReference type="EMBL" id="KAK6125558.1"/>
    </source>
</evidence>
<accession>A0ABR0US78</accession>
<proteinExistence type="predicted"/>
<keyword evidence="2" id="KW-1185">Reference proteome</keyword>
<protein>
    <submittedName>
        <fullName evidence="1">Uncharacterized protein</fullName>
    </submittedName>
</protein>
<evidence type="ECO:0000313" key="2">
    <source>
        <dbReference type="Proteomes" id="UP001318860"/>
    </source>
</evidence>
<comment type="caution">
    <text evidence="1">The sequence shown here is derived from an EMBL/GenBank/DDBJ whole genome shotgun (WGS) entry which is preliminary data.</text>
</comment>
<dbReference type="Proteomes" id="UP001318860">
    <property type="component" value="Unassembled WGS sequence"/>
</dbReference>
<dbReference type="EMBL" id="JABTTQ020002197">
    <property type="protein sequence ID" value="KAK6125558.1"/>
    <property type="molecule type" value="Genomic_DNA"/>
</dbReference>
<organism evidence="1 2">
    <name type="scientific">Rehmannia glutinosa</name>
    <name type="common">Chinese foxglove</name>
    <dbReference type="NCBI Taxonomy" id="99300"/>
    <lineage>
        <taxon>Eukaryota</taxon>
        <taxon>Viridiplantae</taxon>
        <taxon>Streptophyta</taxon>
        <taxon>Embryophyta</taxon>
        <taxon>Tracheophyta</taxon>
        <taxon>Spermatophyta</taxon>
        <taxon>Magnoliopsida</taxon>
        <taxon>eudicotyledons</taxon>
        <taxon>Gunneridae</taxon>
        <taxon>Pentapetalae</taxon>
        <taxon>asterids</taxon>
        <taxon>lamiids</taxon>
        <taxon>Lamiales</taxon>
        <taxon>Orobanchaceae</taxon>
        <taxon>Rehmannieae</taxon>
        <taxon>Rehmannia</taxon>
    </lineage>
</organism>
<dbReference type="Gene3D" id="2.40.50.140">
    <property type="entry name" value="Nucleic acid-binding proteins"/>
    <property type="match status" value="1"/>
</dbReference>
<reference evidence="1 2" key="1">
    <citation type="journal article" date="2021" name="Comput. Struct. Biotechnol. J.">
        <title>De novo genome assembly of the potent medicinal plant Rehmannia glutinosa using nanopore technology.</title>
        <authorList>
            <person name="Ma L."/>
            <person name="Dong C."/>
            <person name="Song C."/>
            <person name="Wang X."/>
            <person name="Zheng X."/>
            <person name="Niu Y."/>
            <person name="Chen S."/>
            <person name="Feng W."/>
        </authorList>
    </citation>
    <scope>NUCLEOTIDE SEQUENCE [LARGE SCALE GENOMIC DNA]</scope>
    <source>
        <strain evidence="1">DH-2019</strain>
    </source>
</reference>
<sequence>MTTDRRCRYDEAKNKLKINYGAFTAILCGLRPELSDVINVLGEVTYAQAVDRAQTMSVNMNLDWNLHKAIQISVIIFNDDVNYFAGKFAVNNTYMIANTDVKKVNPLFPNAHPEKELVLKKYSIVNDAPEPIADKLDYNFVDFNDINLELHKNGVDEFRGCSQTPFCKRDRYQKPGSCPLIAIDVSITEGDIVAKLIPNENNQENSENQEKPIKPLVLTILTYQDGVMRLKIDEDQNIGTR</sequence>
<dbReference type="InterPro" id="IPR012340">
    <property type="entry name" value="NA-bd_OB-fold"/>
</dbReference>
<gene>
    <name evidence="1" type="ORF">DH2020_040699</name>
</gene>
<name>A0ABR0US78_REHGL</name>